<evidence type="ECO:0000256" key="5">
    <source>
        <dbReference type="ARBA" id="ARBA00023237"/>
    </source>
</evidence>
<evidence type="ECO:0000259" key="6">
    <source>
        <dbReference type="Pfam" id="PF07980"/>
    </source>
</evidence>
<evidence type="ECO:0000313" key="8">
    <source>
        <dbReference type="EMBL" id="QMV68383.1"/>
    </source>
</evidence>
<accession>A0A7G5E308</accession>
<evidence type="ECO:0000256" key="3">
    <source>
        <dbReference type="ARBA" id="ARBA00022729"/>
    </source>
</evidence>
<comment type="subcellular location">
    <subcellularLocation>
        <location evidence="1">Cell outer membrane</location>
    </subcellularLocation>
</comment>
<keyword evidence="5" id="KW-0998">Cell outer membrane</keyword>
<protein>
    <submittedName>
        <fullName evidence="8">RagB/SusD family nutrient uptake outer membrane protein</fullName>
    </submittedName>
</protein>
<sequence>MKLKKNIIFSLCIGSMAFFTFSCSKDWLKPKPLSFYEPDVALADAQGMYSALTACERNMRHEFFDDAAPILTEMIQSEVAVEGTTDKAGPQMDMDIALLPDADLNNNDRTKVGWYWYEGFKGIKYANLIISRIDAGTFKDENEKNAILGAAYFQRAYRYFKLVHQFGDVPFIDKEINEPKYDFYSYDRWSILEKLRKDLEFAYQWVPEKVDRGRTSKSACGILLMKVCMALADFDRAIAIGKEIVAIHPLMKSRFTVNKSKPNTNLMFDLHSVEAKLDGANTEGLMYVVSYPGVDGSARIRTMRNGVPFWNNGGIKTPDGKTGTGLSLAADETDLSLDLNKNYGRGIGRLRPTWYFTNQIWRSGKEDNDLRGIFNRDSWRKMEDLKYNEPNLKKTGNPWYGKNLVKPAGMSVEDSIRLWFSWPHYKLFVPDPLQTQWEGGETPWYIFRSAEVYLLLAESYYWKNDLGQAAIAINEVRQRAGASQLTADEINIGELLDERARELYYEENRHIELVRIAYIYARTRKPCEIFGGRVYDLKQISGPGGTNANIKQAGVNFWYDRVVAKSNFYNKGVKHKWAEYKISVHHILWPVPANAINTNIKGVINQNIGYPGAEKNKTPLLVEDK</sequence>
<evidence type="ECO:0000259" key="7">
    <source>
        <dbReference type="Pfam" id="PF14322"/>
    </source>
</evidence>
<dbReference type="EMBL" id="CP058555">
    <property type="protein sequence ID" value="QMV68383.1"/>
    <property type="molecule type" value="Genomic_DNA"/>
</dbReference>
<reference evidence="8 9" key="1">
    <citation type="journal article" date="2020" name="G3 (Bethesda)">
        <title>CeMbio - The Caenorhabditis elegans Microbiome Resource.</title>
        <authorList>
            <person name="Dirksen P."/>
            <person name="Assie A."/>
            <person name="Zimmermann J."/>
            <person name="Zhang F."/>
            <person name="Tietje A.M."/>
            <person name="Marsh S.A."/>
            <person name="Felix M.A."/>
            <person name="Shapira M."/>
            <person name="Kaleta C."/>
            <person name="Schulenburg H."/>
            <person name="Samuel B."/>
        </authorList>
    </citation>
    <scope>NUCLEOTIDE SEQUENCE [LARGE SCALE GENOMIC DNA]</scope>
    <source>
        <strain evidence="8 9">BIGb0170</strain>
    </source>
</reference>
<dbReference type="Gene3D" id="1.25.40.390">
    <property type="match status" value="1"/>
</dbReference>
<dbReference type="InterPro" id="IPR012944">
    <property type="entry name" value="SusD_RagB_dom"/>
</dbReference>
<feature type="domain" description="SusD-like N-terminal" evidence="7">
    <location>
        <begin position="106"/>
        <end position="220"/>
    </location>
</feature>
<dbReference type="SUPFAM" id="SSF48452">
    <property type="entry name" value="TPR-like"/>
    <property type="match status" value="1"/>
</dbReference>
<organism evidence="8 9">
    <name type="scientific">Sphingobacterium paramultivorum</name>
    <dbReference type="NCBI Taxonomy" id="2886510"/>
    <lineage>
        <taxon>Bacteria</taxon>
        <taxon>Pseudomonadati</taxon>
        <taxon>Bacteroidota</taxon>
        <taxon>Sphingobacteriia</taxon>
        <taxon>Sphingobacteriales</taxon>
        <taxon>Sphingobacteriaceae</taxon>
        <taxon>Sphingobacterium</taxon>
    </lineage>
</organism>
<evidence type="ECO:0000313" key="9">
    <source>
        <dbReference type="Proteomes" id="UP000515450"/>
    </source>
</evidence>
<dbReference type="GO" id="GO:0009279">
    <property type="term" value="C:cell outer membrane"/>
    <property type="evidence" value="ECO:0007669"/>
    <property type="project" value="UniProtKB-SubCell"/>
</dbReference>
<dbReference type="PROSITE" id="PS51257">
    <property type="entry name" value="PROKAR_LIPOPROTEIN"/>
    <property type="match status" value="1"/>
</dbReference>
<keyword evidence="4" id="KW-0472">Membrane</keyword>
<evidence type="ECO:0000256" key="4">
    <source>
        <dbReference type="ARBA" id="ARBA00023136"/>
    </source>
</evidence>
<comment type="similarity">
    <text evidence="2">Belongs to the SusD family.</text>
</comment>
<keyword evidence="3" id="KW-0732">Signal</keyword>
<dbReference type="AlphaFoldDB" id="A0A7G5E308"/>
<gene>
    <name evidence="8" type="ORF">HS960_12245</name>
</gene>
<dbReference type="RefSeq" id="WP_182332824.1">
    <property type="nucleotide sequence ID" value="NZ_CP058555.1"/>
</dbReference>
<evidence type="ECO:0000256" key="1">
    <source>
        <dbReference type="ARBA" id="ARBA00004442"/>
    </source>
</evidence>
<proteinExistence type="inferred from homology"/>
<feature type="domain" description="RagB/SusD" evidence="6">
    <location>
        <begin position="340"/>
        <end position="610"/>
    </location>
</feature>
<dbReference type="Proteomes" id="UP000515450">
    <property type="component" value="Chromosome"/>
</dbReference>
<keyword evidence="9" id="KW-1185">Reference proteome</keyword>
<evidence type="ECO:0000256" key="2">
    <source>
        <dbReference type="ARBA" id="ARBA00006275"/>
    </source>
</evidence>
<name>A0A7G5E308_9SPHI</name>
<dbReference type="InterPro" id="IPR011990">
    <property type="entry name" value="TPR-like_helical_dom_sf"/>
</dbReference>
<dbReference type="InterPro" id="IPR033985">
    <property type="entry name" value="SusD-like_N"/>
</dbReference>
<dbReference type="Pfam" id="PF14322">
    <property type="entry name" value="SusD-like_3"/>
    <property type="match status" value="1"/>
</dbReference>
<dbReference type="Pfam" id="PF07980">
    <property type="entry name" value="SusD_RagB"/>
    <property type="match status" value="1"/>
</dbReference>